<feature type="compositionally biased region" description="Polar residues" evidence="1">
    <location>
        <begin position="146"/>
        <end position="162"/>
    </location>
</feature>
<evidence type="ECO:0000256" key="1">
    <source>
        <dbReference type="SAM" id="MobiDB-lite"/>
    </source>
</evidence>
<comment type="caution">
    <text evidence="2">The sequence shown here is derived from an EMBL/GenBank/DDBJ whole genome shotgun (WGS) entry which is preliminary data.</text>
</comment>
<dbReference type="OrthoDB" id="5648134at2759"/>
<dbReference type="EMBL" id="LSSN01000909">
    <property type="protein sequence ID" value="OMJ21822.1"/>
    <property type="molecule type" value="Genomic_DNA"/>
</dbReference>
<accession>A0A1R1Y4C7</accession>
<reference evidence="2 3" key="1">
    <citation type="submission" date="2017-01" db="EMBL/GenBank/DDBJ databases">
        <authorList>
            <person name="Mah S.A."/>
            <person name="Swanson W.J."/>
            <person name="Moy G.W."/>
            <person name="Vacquier V.D."/>
        </authorList>
    </citation>
    <scope>NUCLEOTIDE SEQUENCE [LARGE SCALE GENOMIC DNA]</scope>
    <source>
        <strain evidence="2 3">GSMNP</strain>
    </source>
</reference>
<dbReference type="Proteomes" id="UP000187283">
    <property type="component" value="Unassembled WGS sequence"/>
</dbReference>
<proteinExistence type="predicted"/>
<name>A0A1R1Y4C7_9FUNG</name>
<organism evidence="2 3">
    <name type="scientific">Smittium culicis</name>
    <dbReference type="NCBI Taxonomy" id="133412"/>
    <lineage>
        <taxon>Eukaryota</taxon>
        <taxon>Fungi</taxon>
        <taxon>Fungi incertae sedis</taxon>
        <taxon>Zoopagomycota</taxon>
        <taxon>Kickxellomycotina</taxon>
        <taxon>Harpellomycetes</taxon>
        <taxon>Harpellales</taxon>
        <taxon>Legeriomycetaceae</taxon>
        <taxon>Smittium</taxon>
    </lineage>
</organism>
<feature type="compositionally biased region" description="Basic and acidic residues" evidence="1">
    <location>
        <begin position="134"/>
        <end position="145"/>
    </location>
</feature>
<protein>
    <submittedName>
        <fullName evidence="2">Uncharacterized protein</fullName>
    </submittedName>
</protein>
<keyword evidence="3" id="KW-1185">Reference proteome</keyword>
<evidence type="ECO:0000313" key="2">
    <source>
        <dbReference type="EMBL" id="OMJ21822.1"/>
    </source>
</evidence>
<dbReference type="AlphaFoldDB" id="A0A1R1Y4C7"/>
<feature type="region of interest" description="Disordered" evidence="1">
    <location>
        <begin position="125"/>
        <end position="162"/>
    </location>
</feature>
<gene>
    <name evidence="2" type="ORF">AYI70_g3241</name>
</gene>
<sequence length="162" mass="19083">MENEKLNREITRLQRGLIAKSEELKKEKQKFSELESQIEKLKSDISQTQQKNLNLEKHLLLTEEENRNRESQSIDQNRAEKESYSILQSDYENLKIENSDLLEKVKRFELENKRLNEISTALSKNNEKPSINDNSDKNRKFDSKINENSNDSLESNVTLELL</sequence>
<evidence type="ECO:0000313" key="3">
    <source>
        <dbReference type="Proteomes" id="UP000187283"/>
    </source>
</evidence>
<feature type="region of interest" description="Disordered" evidence="1">
    <location>
        <begin position="61"/>
        <end position="83"/>
    </location>
</feature>